<accession>A0A9X0QCD2</accession>
<evidence type="ECO:0000256" key="2">
    <source>
        <dbReference type="ARBA" id="ARBA00007639"/>
    </source>
</evidence>
<comment type="similarity">
    <text evidence="2">Belongs to the bacterial solute-binding protein 2 family.</text>
</comment>
<comment type="caution">
    <text evidence="6">The sequence shown here is derived from an EMBL/GenBank/DDBJ whole genome shotgun (WGS) entry which is preliminary data.</text>
</comment>
<dbReference type="InterPro" id="IPR028082">
    <property type="entry name" value="Peripla_BP_I"/>
</dbReference>
<proteinExistence type="inferred from homology"/>
<organism evidence="6 7">
    <name type="scientific">Tunturiibacter gelidiferens</name>
    <dbReference type="NCBI Taxonomy" id="3069689"/>
    <lineage>
        <taxon>Bacteria</taxon>
        <taxon>Pseudomonadati</taxon>
        <taxon>Acidobacteriota</taxon>
        <taxon>Terriglobia</taxon>
        <taxon>Terriglobales</taxon>
        <taxon>Acidobacteriaceae</taxon>
        <taxon>Tunturiibacter</taxon>
    </lineage>
</organism>
<comment type="subcellular location">
    <subcellularLocation>
        <location evidence="1">Cell envelope</location>
    </subcellularLocation>
</comment>
<keyword evidence="7" id="KW-1185">Reference proteome</keyword>
<dbReference type="InterPro" id="IPR025997">
    <property type="entry name" value="SBP_2_dom"/>
</dbReference>
<dbReference type="Gene3D" id="3.40.50.2300">
    <property type="match status" value="2"/>
</dbReference>
<evidence type="ECO:0000313" key="7">
    <source>
        <dbReference type="Proteomes" id="UP000535182"/>
    </source>
</evidence>
<name>A0A9X0QCD2_9BACT</name>
<keyword evidence="3 4" id="KW-0732">Signal</keyword>
<dbReference type="PANTHER" id="PTHR46847:SF1">
    <property type="entry name" value="D-ALLOSE-BINDING PERIPLASMIC PROTEIN-RELATED"/>
    <property type="match status" value="1"/>
</dbReference>
<dbReference type="PROSITE" id="PS51257">
    <property type="entry name" value="PROKAR_LIPOPROTEIN"/>
    <property type="match status" value="1"/>
</dbReference>
<evidence type="ECO:0000259" key="5">
    <source>
        <dbReference type="Pfam" id="PF13407"/>
    </source>
</evidence>
<dbReference type="AlphaFoldDB" id="A0A9X0QCD2"/>
<feature type="chain" id="PRO_5040837076" evidence="4">
    <location>
        <begin position="18"/>
        <end position="326"/>
    </location>
</feature>
<dbReference type="RefSeq" id="WP_183974539.1">
    <property type="nucleotide sequence ID" value="NZ_JACHEB010000002.1"/>
</dbReference>
<dbReference type="SUPFAM" id="SSF53822">
    <property type="entry name" value="Periplasmic binding protein-like I"/>
    <property type="match status" value="1"/>
</dbReference>
<evidence type="ECO:0000256" key="1">
    <source>
        <dbReference type="ARBA" id="ARBA00004196"/>
    </source>
</evidence>
<evidence type="ECO:0000313" key="6">
    <source>
        <dbReference type="EMBL" id="MBB5327679.1"/>
    </source>
</evidence>
<feature type="signal peptide" evidence="4">
    <location>
        <begin position="1"/>
        <end position="17"/>
    </location>
</feature>
<dbReference type="EMBL" id="JACHEB010000002">
    <property type="protein sequence ID" value="MBB5327679.1"/>
    <property type="molecule type" value="Genomic_DNA"/>
</dbReference>
<reference evidence="6 7" key="1">
    <citation type="submission" date="2020-08" db="EMBL/GenBank/DDBJ databases">
        <title>Genomic Encyclopedia of Type Strains, Phase IV (KMG-V): Genome sequencing to study the core and pangenomes of soil and plant-associated prokaryotes.</title>
        <authorList>
            <person name="Whitman W."/>
        </authorList>
    </citation>
    <scope>NUCLEOTIDE SEQUENCE [LARGE SCALE GENOMIC DNA]</scope>
    <source>
        <strain evidence="6 7">X5P2</strain>
    </source>
</reference>
<dbReference type="GO" id="GO:0030313">
    <property type="term" value="C:cell envelope"/>
    <property type="evidence" value="ECO:0007669"/>
    <property type="project" value="UniProtKB-SubCell"/>
</dbReference>
<dbReference type="PANTHER" id="PTHR46847">
    <property type="entry name" value="D-ALLOSE-BINDING PERIPLASMIC PROTEIN-RELATED"/>
    <property type="match status" value="1"/>
</dbReference>
<dbReference type="GO" id="GO:0030246">
    <property type="term" value="F:carbohydrate binding"/>
    <property type="evidence" value="ECO:0007669"/>
    <property type="project" value="UniProtKB-ARBA"/>
</dbReference>
<protein>
    <submittedName>
        <fullName evidence="6">Ribose transport system substrate-binding protein</fullName>
    </submittedName>
</protein>
<dbReference type="Proteomes" id="UP000535182">
    <property type="component" value="Unassembled WGS sequence"/>
</dbReference>
<feature type="domain" description="Periplasmic binding protein" evidence="5">
    <location>
        <begin position="30"/>
        <end position="277"/>
    </location>
</feature>
<gene>
    <name evidence="6" type="ORF">HDF14_001284</name>
</gene>
<dbReference type="Pfam" id="PF13407">
    <property type="entry name" value="Peripla_BP_4"/>
    <property type="match status" value="1"/>
</dbReference>
<sequence length="326" mass="35257">MRRPLSALLAMFLPLLAGCTRHSKDEHYYLVATNINLPYWKAANAGFQKAAVQYGVSAEMRGPTTFDPQGEVAEFRTVVARKPAGILVSVASAGLMAPEIKAAMDAGIPVITMDSDAPTSSRLYFIGTNNLQAGRLGGQRVAAKLNGKGNVAFFSIPGQPNIDERLKGYKDAFSHYPGIKIVDVFDMKGDSGLAMDQTRDYLSRTGANRIDAIVCLEAASGRDVAEAFRRENVKDRLLVAMDTDQTVLQGVKDGTIDSTISQKPFTMALVGLKALDDIHHYPTKPLARDYALDSFSPFPTLVDTGVTLVDKSNVDTLLNIGEDKTP</sequence>
<evidence type="ECO:0000256" key="4">
    <source>
        <dbReference type="SAM" id="SignalP"/>
    </source>
</evidence>
<evidence type="ECO:0000256" key="3">
    <source>
        <dbReference type="ARBA" id="ARBA00022729"/>
    </source>
</evidence>